<dbReference type="Gene3D" id="1.10.287.950">
    <property type="entry name" value="Methyl-accepting chemotaxis protein"/>
    <property type="match status" value="1"/>
</dbReference>
<dbReference type="Pfam" id="PF00015">
    <property type="entry name" value="MCPsignal"/>
    <property type="match status" value="1"/>
</dbReference>
<keyword evidence="6" id="KW-0472">Membrane</keyword>
<dbReference type="SMART" id="SM00283">
    <property type="entry name" value="MA"/>
    <property type="match status" value="1"/>
</dbReference>
<dbReference type="PROSITE" id="PS50885">
    <property type="entry name" value="HAMP"/>
    <property type="match status" value="1"/>
</dbReference>
<dbReference type="PROSITE" id="PS50111">
    <property type="entry name" value="CHEMOTAXIS_TRANSDUC_2"/>
    <property type="match status" value="1"/>
</dbReference>
<evidence type="ECO:0000313" key="10">
    <source>
        <dbReference type="Proteomes" id="UP001596001"/>
    </source>
</evidence>
<dbReference type="PANTHER" id="PTHR43531">
    <property type="entry name" value="PROTEIN ICFG"/>
    <property type="match status" value="1"/>
</dbReference>
<dbReference type="Proteomes" id="UP001596001">
    <property type="component" value="Unassembled WGS sequence"/>
</dbReference>
<dbReference type="Pfam" id="PF00672">
    <property type="entry name" value="HAMP"/>
    <property type="match status" value="1"/>
</dbReference>
<dbReference type="RefSeq" id="WP_382432064.1">
    <property type="nucleotide sequence ID" value="NZ_JBHSHJ010000005.1"/>
</dbReference>
<evidence type="ECO:0000313" key="9">
    <source>
        <dbReference type="EMBL" id="MFC4789047.1"/>
    </source>
</evidence>
<proteinExistence type="inferred from homology"/>
<feature type="region of interest" description="Disordered" evidence="5">
    <location>
        <begin position="523"/>
        <end position="557"/>
    </location>
</feature>
<dbReference type="SUPFAM" id="SSF58104">
    <property type="entry name" value="Methyl-accepting chemotaxis protein (MCP) signaling domain"/>
    <property type="match status" value="1"/>
</dbReference>
<keyword evidence="10" id="KW-1185">Reference proteome</keyword>
<reference evidence="10" key="1">
    <citation type="journal article" date="2019" name="Int. J. Syst. Evol. Microbiol.">
        <title>The Global Catalogue of Microorganisms (GCM) 10K type strain sequencing project: providing services to taxonomists for standard genome sequencing and annotation.</title>
        <authorList>
            <consortium name="The Broad Institute Genomics Platform"/>
            <consortium name="The Broad Institute Genome Sequencing Center for Infectious Disease"/>
            <person name="Wu L."/>
            <person name="Ma J."/>
        </authorList>
    </citation>
    <scope>NUCLEOTIDE SEQUENCE [LARGE SCALE GENOMIC DNA]</scope>
    <source>
        <strain evidence="10">CCUG 49452</strain>
    </source>
</reference>
<protein>
    <submittedName>
        <fullName evidence="9">Methyl-accepting chemotaxis protein</fullName>
    </submittedName>
</protein>
<sequence>MTINSLMRHFTIRFRMMGAIVVVMGLLGLLGGAGLLGMYRITVLTESFLAMSYTELQLLSQLRAELGAVRMYEKDMIINYEKPEAVREAHAQWKASLQKTEQLTQKMQEGEPDEDNAIASKLWQSVAAYRDRFEPIVRQLENGGYDSATIANRMSRQALAQFDEADKLRISLEAALQKEANEAVAAQAHLTRQTQIMFAVVVILTILIVGPTTLLNMHSICRPLARAQRLALAIAGGDLSQRLSVTGRDEVADLERALLDMQQGLSTLVAQVRDASGNIATASAQIAMGNQDLSSRTEQTANHAQEAVGSLSQLTGTVQQTASSAQLANQLATAASTTARNGGTVVAHAVDSMHGISSASRKIADIISVIDGIAFQTNILALNAAVEAARAGEQGRGFAVVASEVRSLAGRSAAAAKEIKTLIDASVQAVDGGVHHVEDAGRAMTDMVQSVQRVGDIIGEISAATHEQSTGIGQVNDSVAEIDRMTQQNAALVEESAAAAQSLREQAQRLSQVVQQFQLADGVGTIPPRQQPPSSRPSTSKALPTATVGHLPRLGRA</sequence>
<dbReference type="EMBL" id="JBHSHJ010000005">
    <property type="protein sequence ID" value="MFC4789047.1"/>
    <property type="molecule type" value="Genomic_DNA"/>
</dbReference>
<keyword evidence="4" id="KW-0175">Coiled coil</keyword>
<feature type="transmembrane region" description="Helical" evidence="6">
    <location>
        <begin position="196"/>
        <end position="217"/>
    </location>
</feature>
<dbReference type="InterPro" id="IPR004089">
    <property type="entry name" value="MCPsignal_dom"/>
</dbReference>
<comment type="caution">
    <text evidence="9">The sequence shown here is derived from an EMBL/GenBank/DDBJ whole genome shotgun (WGS) entry which is preliminary data.</text>
</comment>
<accession>A0ABV9QFF1</accession>
<dbReference type="InterPro" id="IPR004090">
    <property type="entry name" value="Chemotax_Me-accpt_rcpt"/>
</dbReference>
<evidence type="ECO:0000259" key="7">
    <source>
        <dbReference type="PROSITE" id="PS50111"/>
    </source>
</evidence>
<feature type="domain" description="Methyl-accepting transducer" evidence="7">
    <location>
        <begin position="275"/>
        <end position="504"/>
    </location>
</feature>
<feature type="coiled-coil region" evidence="4">
    <location>
        <begin position="475"/>
        <end position="520"/>
    </location>
</feature>
<dbReference type="InterPro" id="IPR024478">
    <property type="entry name" value="HlyB_4HB_MCP"/>
</dbReference>
<keyword evidence="6" id="KW-1133">Transmembrane helix</keyword>
<keyword evidence="1" id="KW-0488">Methylation</keyword>
<evidence type="ECO:0000256" key="2">
    <source>
        <dbReference type="ARBA" id="ARBA00029447"/>
    </source>
</evidence>
<feature type="domain" description="HAMP" evidence="8">
    <location>
        <begin position="218"/>
        <end position="270"/>
    </location>
</feature>
<evidence type="ECO:0000256" key="6">
    <source>
        <dbReference type="SAM" id="Phobius"/>
    </source>
</evidence>
<organism evidence="9 10">
    <name type="scientific">Giesbergeria sinuosa</name>
    <dbReference type="NCBI Taxonomy" id="80883"/>
    <lineage>
        <taxon>Bacteria</taxon>
        <taxon>Pseudomonadati</taxon>
        <taxon>Pseudomonadota</taxon>
        <taxon>Betaproteobacteria</taxon>
        <taxon>Burkholderiales</taxon>
        <taxon>Comamonadaceae</taxon>
        <taxon>Giesbergeria</taxon>
    </lineage>
</organism>
<evidence type="ECO:0000256" key="5">
    <source>
        <dbReference type="SAM" id="MobiDB-lite"/>
    </source>
</evidence>
<name>A0ABV9QFF1_9BURK</name>
<dbReference type="InterPro" id="IPR051310">
    <property type="entry name" value="MCP_chemotaxis"/>
</dbReference>
<dbReference type="PRINTS" id="PR00260">
    <property type="entry name" value="CHEMTRNSDUCR"/>
</dbReference>
<dbReference type="InterPro" id="IPR003660">
    <property type="entry name" value="HAMP_dom"/>
</dbReference>
<evidence type="ECO:0000256" key="4">
    <source>
        <dbReference type="SAM" id="Coils"/>
    </source>
</evidence>
<evidence type="ECO:0000256" key="3">
    <source>
        <dbReference type="PROSITE-ProRule" id="PRU00284"/>
    </source>
</evidence>
<comment type="similarity">
    <text evidence="2">Belongs to the methyl-accepting chemotaxis (MCP) protein family.</text>
</comment>
<dbReference type="PANTHER" id="PTHR43531:SF14">
    <property type="entry name" value="METHYL-ACCEPTING CHEMOTAXIS PROTEIN I-RELATED"/>
    <property type="match status" value="1"/>
</dbReference>
<dbReference type="SMART" id="SM00304">
    <property type="entry name" value="HAMP"/>
    <property type="match status" value="1"/>
</dbReference>
<gene>
    <name evidence="9" type="ORF">ACFO6X_08645</name>
</gene>
<dbReference type="CDD" id="cd11386">
    <property type="entry name" value="MCP_signal"/>
    <property type="match status" value="1"/>
</dbReference>
<dbReference type="CDD" id="cd06225">
    <property type="entry name" value="HAMP"/>
    <property type="match status" value="1"/>
</dbReference>
<dbReference type="Pfam" id="PF12729">
    <property type="entry name" value="4HB_MCP_1"/>
    <property type="match status" value="1"/>
</dbReference>
<keyword evidence="6" id="KW-0812">Transmembrane</keyword>
<keyword evidence="3" id="KW-0807">Transducer</keyword>
<evidence type="ECO:0000259" key="8">
    <source>
        <dbReference type="PROSITE" id="PS50885"/>
    </source>
</evidence>
<evidence type="ECO:0000256" key="1">
    <source>
        <dbReference type="ARBA" id="ARBA00022481"/>
    </source>
</evidence>